<name>A0A0N7L8J2_PLAHL</name>
<accession>A0A0N7L8J2</accession>
<dbReference type="InterPro" id="IPR002058">
    <property type="entry name" value="PAP_assoc"/>
</dbReference>
<feature type="compositionally biased region" description="Basic residues" evidence="8">
    <location>
        <begin position="12"/>
        <end position="24"/>
    </location>
</feature>
<reference evidence="12" key="1">
    <citation type="submission" date="2014-09" db="EMBL/GenBank/DDBJ databases">
        <authorList>
            <person name="Sharma Rahul"/>
            <person name="Thines Marco"/>
        </authorList>
    </citation>
    <scope>NUCLEOTIDE SEQUENCE [LARGE SCALE GENOMIC DNA]</scope>
</reference>
<dbReference type="OMA" id="PCDLCVN"/>
<protein>
    <submittedName>
        <fullName evidence="11">S-M checkpoint control protein CID1 and related nucleotidyltransferases</fullName>
    </submittedName>
</protein>
<dbReference type="RefSeq" id="XP_024586396.1">
    <property type="nucleotide sequence ID" value="XM_024721282.1"/>
</dbReference>
<dbReference type="GO" id="GO:0005737">
    <property type="term" value="C:cytoplasm"/>
    <property type="evidence" value="ECO:0007669"/>
    <property type="project" value="UniProtKB-SubCell"/>
</dbReference>
<evidence type="ECO:0000256" key="6">
    <source>
        <dbReference type="ARBA" id="ARBA00022723"/>
    </source>
</evidence>
<proteinExistence type="predicted"/>
<dbReference type="InterPro" id="IPR043519">
    <property type="entry name" value="NT_sf"/>
</dbReference>
<dbReference type="AlphaFoldDB" id="A0A0N7L8J2"/>
<dbReference type="Pfam" id="PF03828">
    <property type="entry name" value="PAP_assoc"/>
    <property type="match status" value="1"/>
</dbReference>
<evidence type="ECO:0000256" key="1">
    <source>
        <dbReference type="ARBA" id="ARBA00001936"/>
    </source>
</evidence>
<dbReference type="Pfam" id="PF22600">
    <property type="entry name" value="MTPAP-like_central"/>
    <property type="match status" value="1"/>
</dbReference>
<comment type="subcellular location">
    <subcellularLocation>
        <location evidence="3">Cytoplasm</location>
    </subcellularLocation>
</comment>
<evidence type="ECO:0000256" key="2">
    <source>
        <dbReference type="ARBA" id="ARBA00001946"/>
    </source>
</evidence>
<evidence type="ECO:0000313" key="11">
    <source>
        <dbReference type="EMBL" id="CEG50027.1"/>
    </source>
</evidence>
<evidence type="ECO:0000313" key="12">
    <source>
        <dbReference type="Proteomes" id="UP000054928"/>
    </source>
</evidence>
<dbReference type="EMBL" id="CCYD01003101">
    <property type="protein sequence ID" value="CEG50027.1"/>
    <property type="molecule type" value="Genomic_DNA"/>
</dbReference>
<organism evidence="11 12">
    <name type="scientific">Plasmopara halstedii</name>
    <name type="common">Downy mildew of sunflower</name>
    <dbReference type="NCBI Taxonomy" id="4781"/>
    <lineage>
        <taxon>Eukaryota</taxon>
        <taxon>Sar</taxon>
        <taxon>Stramenopiles</taxon>
        <taxon>Oomycota</taxon>
        <taxon>Peronosporomycetes</taxon>
        <taxon>Peronosporales</taxon>
        <taxon>Peronosporaceae</taxon>
        <taxon>Plasmopara</taxon>
    </lineage>
</organism>
<keyword evidence="6" id="KW-0479">Metal-binding</keyword>
<feature type="region of interest" description="Disordered" evidence="8">
    <location>
        <begin position="1"/>
        <end position="28"/>
    </location>
</feature>
<evidence type="ECO:0000256" key="5">
    <source>
        <dbReference type="ARBA" id="ARBA00022679"/>
    </source>
</evidence>
<dbReference type="PANTHER" id="PTHR12271">
    <property type="entry name" value="POLY A POLYMERASE CID PAP -RELATED"/>
    <property type="match status" value="1"/>
</dbReference>
<keyword evidence="12" id="KW-1185">Reference proteome</keyword>
<dbReference type="SUPFAM" id="SSF81301">
    <property type="entry name" value="Nucleotidyltransferase"/>
    <property type="match status" value="1"/>
</dbReference>
<dbReference type="Proteomes" id="UP000054928">
    <property type="component" value="Unassembled WGS sequence"/>
</dbReference>
<keyword evidence="5 11" id="KW-0808">Transferase</keyword>
<dbReference type="Gene3D" id="1.10.1410.10">
    <property type="match status" value="1"/>
</dbReference>
<feature type="domain" description="PAP-associated" evidence="9">
    <location>
        <begin position="481"/>
        <end position="529"/>
    </location>
</feature>
<keyword evidence="7" id="KW-0460">Magnesium</keyword>
<comment type="cofactor">
    <cofactor evidence="2">
        <name>Mg(2+)</name>
        <dbReference type="ChEBI" id="CHEBI:18420"/>
    </cofactor>
</comment>
<dbReference type="GO" id="GO:0031123">
    <property type="term" value="P:RNA 3'-end processing"/>
    <property type="evidence" value="ECO:0007669"/>
    <property type="project" value="TreeGrafter"/>
</dbReference>
<evidence type="ECO:0000259" key="10">
    <source>
        <dbReference type="Pfam" id="PF22600"/>
    </source>
</evidence>
<dbReference type="GeneID" id="36402812"/>
<dbReference type="SUPFAM" id="SSF81631">
    <property type="entry name" value="PAP/OAS1 substrate-binding domain"/>
    <property type="match status" value="1"/>
</dbReference>
<feature type="domain" description="Poly(A) RNA polymerase mitochondrial-like central palm" evidence="10">
    <location>
        <begin position="237"/>
        <end position="367"/>
    </location>
</feature>
<dbReference type="GO" id="GO:0046872">
    <property type="term" value="F:metal ion binding"/>
    <property type="evidence" value="ECO:0007669"/>
    <property type="project" value="UniProtKB-KW"/>
</dbReference>
<evidence type="ECO:0000256" key="8">
    <source>
        <dbReference type="SAM" id="MobiDB-lite"/>
    </source>
</evidence>
<dbReference type="PANTHER" id="PTHR12271:SF40">
    <property type="entry name" value="POLY(A) RNA POLYMERASE GLD2"/>
    <property type="match status" value="1"/>
</dbReference>
<dbReference type="OrthoDB" id="26838at2759"/>
<dbReference type="STRING" id="4781.A0A0N7L8J2"/>
<comment type="cofactor">
    <cofactor evidence="1">
        <name>Mn(2+)</name>
        <dbReference type="ChEBI" id="CHEBI:29035"/>
    </cofactor>
</comment>
<dbReference type="Gene3D" id="3.30.460.10">
    <property type="entry name" value="Beta Polymerase, domain 2"/>
    <property type="match status" value="1"/>
</dbReference>
<dbReference type="GO" id="GO:0016779">
    <property type="term" value="F:nucleotidyltransferase activity"/>
    <property type="evidence" value="ECO:0007669"/>
    <property type="project" value="TreeGrafter"/>
</dbReference>
<evidence type="ECO:0000256" key="3">
    <source>
        <dbReference type="ARBA" id="ARBA00004496"/>
    </source>
</evidence>
<dbReference type="CDD" id="cd05402">
    <property type="entry name" value="NT_PAP_TUTase"/>
    <property type="match status" value="1"/>
</dbReference>
<evidence type="ECO:0000256" key="4">
    <source>
        <dbReference type="ARBA" id="ARBA00022490"/>
    </source>
</evidence>
<evidence type="ECO:0000256" key="7">
    <source>
        <dbReference type="ARBA" id="ARBA00022842"/>
    </source>
</evidence>
<evidence type="ECO:0000259" key="9">
    <source>
        <dbReference type="Pfam" id="PF03828"/>
    </source>
</evidence>
<sequence length="583" mass="67134">MKRPHFDSPPLPKRKKRRGRRKSKAERLARITSEPKQTDDLFRLLNDYSSCKWDAAQSLALRMGTPDARAMVVRIILIKHKAPRAAAHYAKRLDMQNHELLNAVLSNSSPSSLAPLLLAQFLVELDETSLATEERLNRFLWPWLLQIVEQQAEIASVKAAVHLLLHPTSSDDAKVQEKKEQGRKLERALVTKCLKEGKLLHLVPPHALAFADRMSVCSSIAHEDEKTDLKFEETIDVEMQRRFSVAHHVQEVLRLMWPDTRVFLFGSSVTGFLSTFVNDEFYSPDVDLCALLPSSPQFRQDTAPLITEIKEHLNLYFSSDMTEDSEQVTAVTRARVPIVHFVDPSTNLLCDLCVNNVSALWNTRLLRRLLYGGADITTLEQQQLVHVRHFCKWIRKWRRIKKRAVGGALSSYGLMLLAIYYLQRISVLPVLDCSTNAVEDELTLRTLTEEELDKRIQATDTVFVDANDKCQVVRHWQTLRRGFFRFYTCEFDYEQTIVSLRTKELMYKTSKGWSRQKNTRLCLEDPIEIERDLGLLCSKRALGRLRCAFAHACIVLSKAEENEDLRDLETNLLASWKYEDENA</sequence>
<keyword evidence="4" id="KW-0963">Cytoplasm</keyword>
<dbReference type="InterPro" id="IPR054708">
    <property type="entry name" value="MTPAP-like_central"/>
</dbReference>